<dbReference type="VEuPathDB" id="VectorBase:GPPI026926"/>
<proteinExistence type="predicted"/>
<reference evidence="2" key="2">
    <citation type="submission" date="2020-05" db="UniProtKB">
        <authorList>
            <consortium name="EnsemblMetazoa"/>
        </authorList>
    </citation>
    <scope>IDENTIFICATION</scope>
    <source>
        <strain evidence="2">IAEA</strain>
    </source>
</reference>
<accession>A0A1B0BDW2</accession>
<protein>
    <submittedName>
        <fullName evidence="2">Uncharacterized protein</fullName>
    </submittedName>
</protein>
<dbReference type="EMBL" id="JXJN01012717">
    <property type="status" value="NOT_ANNOTATED_CDS"/>
    <property type="molecule type" value="Genomic_DNA"/>
</dbReference>
<organism evidence="2 3">
    <name type="scientific">Glossina palpalis gambiensis</name>
    <dbReference type="NCBI Taxonomy" id="67801"/>
    <lineage>
        <taxon>Eukaryota</taxon>
        <taxon>Metazoa</taxon>
        <taxon>Ecdysozoa</taxon>
        <taxon>Arthropoda</taxon>
        <taxon>Hexapoda</taxon>
        <taxon>Insecta</taxon>
        <taxon>Pterygota</taxon>
        <taxon>Neoptera</taxon>
        <taxon>Endopterygota</taxon>
        <taxon>Diptera</taxon>
        <taxon>Brachycera</taxon>
        <taxon>Muscomorpha</taxon>
        <taxon>Hippoboscoidea</taxon>
        <taxon>Glossinidae</taxon>
        <taxon>Glossina</taxon>
    </lineage>
</organism>
<keyword evidence="1" id="KW-0812">Transmembrane</keyword>
<keyword evidence="1" id="KW-0472">Membrane</keyword>
<evidence type="ECO:0000313" key="2">
    <source>
        <dbReference type="EnsemblMetazoa" id="GPPI026926-PA"/>
    </source>
</evidence>
<keyword evidence="3" id="KW-1185">Reference proteome</keyword>
<feature type="transmembrane region" description="Helical" evidence="1">
    <location>
        <begin position="93"/>
        <end position="112"/>
    </location>
</feature>
<dbReference type="EnsemblMetazoa" id="GPPI026926-RA">
    <property type="protein sequence ID" value="GPPI026926-PA"/>
    <property type="gene ID" value="GPPI026926"/>
</dbReference>
<reference evidence="3" key="1">
    <citation type="submission" date="2015-01" db="EMBL/GenBank/DDBJ databases">
        <authorList>
            <person name="Aksoy S."/>
            <person name="Warren W."/>
            <person name="Wilson R.K."/>
        </authorList>
    </citation>
    <scope>NUCLEOTIDE SEQUENCE [LARGE SCALE GENOMIC DNA]</scope>
    <source>
        <strain evidence="3">IAEA</strain>
    </source>
</reference>
<evidence type="ECO:0000313" key="3">
    <source>
        <dbReference type="Proteomes" id="UP000092460"/>
    </source>
</evidence>
<dbReference type="AlphaFoldDB" id="A0A1B0BDW2"/>
<name>A0A1B0BDW2_9MUSC</name>
<evidence type="ECO:0000256" key="1">
    <source>
        <dbReference type="SAM" id="Phobius"/>
    </source>
</evidence>
<sequence>MNTFVPSSDQHTSKTGPPIVFMDFGTVFPVCSTSQQRTLLSQLPAIRKFCCTVAGLNSKADTESSGGATTSKSFIRFVLVLPKLDWPNMLTRGFNNIFFMFTNLYFFFFNFISRFFEYIFCTNFWQNSLLIKRKSH</sequence>
<keyword evidence="1" id="KW-1133">Transmembrane helix</keyword>
<dbReference type="Proteomes" id="UP000092460">
    <property type="component" value="Unassembled WGS sequence"/>
</dbReference>